<evidence type="ECO:0000256" key="5">
    <source>
        <dbReference type="ARBA" id="ARBA00022989"/>
    </source>
</evidence>
<dbReference type="STRING" id="1464122.SAMN05421737_10889"/>
<organism evidence="9 10">
    <name type="scientific">Shouchella lonarensis</name>
    <dbReference type="NCBI Taxonomy" id="1464122"/>
    <lineage>
        <taxon>Bacteria</taxon>
        <taxon>Bacillati</taxon>
        <taxon>Bacillota</taxon>
        <taxon>Bacilli</taxon>
        <taxon>Bacillales</taxon>
        <taxon>Bacillaceae</taxon>
        <taxon>Shouchella</taxon>
    </lineage>
</organism>
<evidence type="ECO:0000256" key="3">
    <source>
        <dbReference type="ARBA" id="ARBA00022475"/>
    </source>
</evidence>
<dbReference type="Pfam" id="PF04239">
    <property type="entry name" value="DUF421"/>
    <property type="match status" value="1"/>
</dbReference>
<keyword evidence="4 7" id="KW-0812">Transmembrane</keyword>
<evidence type="ECO:0000256" key="6">
    <source>
        <dbReference type="ARBA" id="ARBA00023136"/>
    </source>
</evidence>
<dbReference type="InterPro" id="IPR023090">
    <property type="entry name" value="UPF0702_alpha/beta_dom_sf"/>
</dbReference>
<sequence length="238" mass="26219">MLEDIVVVTVRIVTFIPIVIFLAILMGKRAVSEMPVFDFLILMILASLVGADLGNPDIHHAPTVAAVIAIFLLQRAVSSWAIRFRRFGKLITFEPTLVVENGKLLAQNIRSIKYSVDNVLQLLREKGVFNVDDVSLAIIEASGELSVLKKPAKDTPTNELVATSIPRKASIAYPLIIDGIISKDMLTHVGLTEEALRAHLEAKGVIRLEDVFLCTINQQGDILLSYSFEKPEPSPVEH</sequence>
<gene>
    <name evidence="9" type="ORF">SAMN05421737_10889</name>
</gene>
<dbReference type="PANTHER" id="PTHR34582">
    <property type="entry name" value="UPF0702 TRANSMEMBRANE PROTEIN YCAP"/>
    <property type="match status" value="1"/>
</dbReference>
<feature type="transmembrane region" description="Helical" evidence="7">
    <location>
        <begin position="6"/>
        <end position="27"/>
    </location>
</feature>
<feature type="transmembrane region" description="Helical" evidence="7">
    <location>
        <begin position="63"/>
        <end position="82"/>
    </location>
</feature>
<evidence type="ECO:0000256" key="1">
    <source>
        <dbReference type="ARBA" id="ARBA00004651"/>
    </source>
</evidence>
<feature type="transmembrane region" description="Helical" evidence="7">
    <location>
        <begin position="34"/>
        <end position="51"/>
    </location>
</feature>
<dbReference type="InterPro" id="IPR007353">
    <property type="entry name" value="DUF421"/>
</dbReference>
<accession>A0A1G6LDE6</accession>
<dbReference type="GO" id="GO:0005886">
    <property type="term" value="C:plasma membrane"/>
    <property type="evidence" value="ECO:0007669"/>
    <property type="project" value="UniProtKB-SubCell"/>
</dbReference>
<feature type="domain" description="YetF C-terminal" evidence="8">
    <location>
        <begin position="83"/>
        <end position="216"/>
    </location>
</feature>
<name>A0A1G6LDE6_9BACI</name>
<evidence type="ECO:0000313" key="10">
    <source>
        <dbReference type="Proteomes" id="UP000242662"/>
    </source>
</evidence>
<dbReference type="AlphaFoldDB" id="A0A1G6LDE6"/>
<keyword evidence="10" id="KW-1185">Reference proteome</keyword>
<dbReference type="RefSeq" id="WP_245701209.1">
    <property type="nucleotide sequence ID" value="NZ_FMYM01000008.1"/>
</dbReference>
<evidence type="ECO:0000256" key="7">
    <source>
        <dbReference type="SAM" id="Phobius"/>
    </source>
</evidence>
<dbReference type="Proteomes" id="UP000242662">
    <property type="component" value="Unassembled WGS sequence"/>
</dbReference>
<proteinExistence type="inferred from homology"/>
<protein>
    <submittedName>
        <fullName evidence="9">Uncharacterized membrane protein YcaP, DUF421 family</fullName>
    </submittedName>
</protein>
<comment type="similarity">
    <text evidence="2">Belongs to the UPF0702 family.</text>
</comment>
<evidence type="ECO:0000259" key="8">
    <source>
        <dbReference type="Pfam" id="PF04239"/>
    </source>
</evidence>
<evidence type="ECO:0000313" key="9">
    <source>
        <dbReference type="EMBL" id="SDC41213.1"/>
    </source>
</evidence>
<evidence type="ECO:0000256" key="4">
    <source>
        <dbReference type="ARBA" id="ARBA00022692"/>
    </source>
</evidence>
<keyword evidence="3" id="KW-1003">Cell membrane</keyword>
<dbReference type="Gene3D" id="3.30.240.20">
    <property type="entry name" value="bsu07140 like domains"/>
    <property type="match status" value="2"/>
</dbReference>
<dbReference type="EMBL" id="FMYM01000008">
    <property type="protein sequence ID" value="SDC41213.1"/>
    <property type="molecule type" value="Genomic_DNA"/>
</dbReference>
<reference evidence="10" key="1">
    <citation type="submission" date="2016-09" db="EMBL/GenBank/DDBJ databases">
        <authorList>
            <person name="Varghese N."/>
            <person name="Submissions S."/>
        </authorList>
    </citation>
    <scope>NUCLEOTIDE SEQUENCE [LARGE SCALE GENOMIC DNA]</scope>
    <source>
        <strain evidence="10">25nlg</strain>
    </source>
</reference>
<keyword evidence="6 7" id="KW-0472">Membrane</keyword>
<dbReference type="PANTHER" id="PTHR34582:SF6">
    <property type="entry name" value="UPF0702 TRANSMEMBRANE PROTEIN YCAP"/>
    <property type="match status" value="1"/>
</dbReference>
<comment type="subcellular location">
    <subcellularLocation>
        <location evidence="1">Cell membrane</location>
        <topology evidence="1">Multi-pass membrane protein</topology>
    </subcellularLocation>
</comment>
<keyword evidence="5 7" id="KW-1133">Transmembrane helix</keyword>
<evidence type="ECO:0000256" key="2">
    <source>
        <dbReference type="ARBA" id="ARBA00006448"/>
    </source>
</evidence>